<name>N1W084_9LEPT</name>
<dbReference type="Proteomes" id="UP000012371">
    <property type="component" value="Unassembled WGS sequence"/>
</dbReference>
<evidence type="ECO:0000313" key="3">
    <source>
        <dbReference type="Proteomes" id="UP000012371"/>
    </source>
</evidence>
<feature type="transmembrane region" description="Helical" evidence="1">
    <location>
        <begin position="18"/>
        <end position="38"/>
    </location>
</feature>
<gene>
    <name evidence="2" type="ORF">LEP1GSC203_3203</name>
</gene>
<accession>N1W084</accession>
<dbReference type="AlphaFoldDB" id="N1W084"/>
<keyword evidence="1" id="KW-0472">Membrane</keyword>
<evidence type="ECO:0000256" key="1">
    <source>
        <dbReference type="SAM" id="Phobius"/>
    </source>
</evidence>
<keyword evidence="3" id="KW-1185">Reference proteome</keyword>
<keyword evidence="1" id="KW-0812">Transmembrane</keyword>
<organism evidence="2 3">
    <name type="scientific">Leptospira terpstrae serovar Hualin str. LT 11-33 = ATCC 700639</name>
    <dbReference type="NCBI Taxonomy" id="1257025"/>
    <lineage>
        <taxon>Bacteria</taxon>
        <taxon>Pseudomonadati</taxon>
        <taxon>Spirochaetota</taxon>
        <taxon>Spirochaetia</taxon>
        <taxon>Leptospirales</taxon>
        <taxon>Leptospiraceae</taxon>
        <taxon>Leptospira</taxon>
    </lineage>
</organism>
<sequence length="42" mass="5241">MLRLTKTEKETKKRIHQIYYTISFQTIFNCVLSFFFYFDLIL</sequence>
<dbReference type="EMBL" id="AOGW02000006">
    <property type="protein sequence ID" value="EMY62705.1"/>
    <property type="molecule type" value="Genomic_DNA"/>
</dbReference>
<evidence type="ECO:0000313" key="2">
    <source>
        <dbReference type="EMBL" id="EMY62705.1"/>
    </source>
</evidence>
<protein>
    <submittedName>
        <fullName evidence="2">Uncharacterized protein</fullName>
    </submittedName>
</protein>
<comment type="caution">
    <text evidence="2">The sequence shown here is derived from an EMBL/GenBank/DDBJ whole genome shotgun (WGS) entry which is preliminary data.</text>
</comment>
<keyword evidence="1" id="KW-1133">Transmembrane helix</keyword>
<reference evidence="2" key="1">
    <citation type="submission" date="2013-03" db="EMBL/GenBank/DDBJ databases">
        <authorList>
            <person name="Harkins D.M."/>
            <person name="Durkin A.S."/>
            <person name="Brinkac L.M."/>
            <person name="Haft D.H."/>
            <person name="Selengut J.D."/>
            <person name="Sanka R."/>
            <person name="DePew J."/>
            <person name="Purushe J."/>
            <person name="Hartskeerl R.A."/>
            <person name="Ahmed A."/>
            <person name="van der Linden H."/>
            <person name="Goris M.G.A."/>
            <person name="Vinetz J.M."/>
            <person name="Sutton G.G."/>
            <person name="Nierman W.C."/>
            <person name="Fouts D.E."/>
        </authorList>
    </citation>
    <scope>NUCLEOTIDE SEQUENCE [LARGE SCALE GENOMIC DNA]</scope>
    <source>
        <strain evidence="2">LT 11-33</strain>
    </source>
</reference>
<proteinExistence type="predicted"/>